<feature type="region of interest" description="Disordered" evidence="1">
    <location>
        <begin position="95"/>
        <end position="119"/>
    </location>
</feature>
<organism evidence="3 4">
    <name type="scientific">Halobaculum litoreum</name>
    <dbReference type="NCBI Taxonomy" id="3031998"/>
    <lineage>
        <taxon>Archaea</taxon>
        <taxon>Methanobacteriati</taxon>
        <taxon>Methanobacteriota</taxon>
        <taxon>Stenosarchaea group</taxon>
        <taxon>Halobacteria</taxon>
        <taxon>Halobacteriales</taxon>
        <taxon>Haloferacaceae</taxon>
        <taxon>Halobaculum</taxon>
    </lineage>
</organism>
<dbReference type="InterPro" id="IPR002831">
    <property type="entry name" value="Tscrpt_reg_TrmB_N"/>
</dbReference>
<dbReference type="InterPro" id="IPR036390">
    <property type="entry name" value="WH_DNA-bd_sf"/>
</dbReference>
<dbReference type="Pfam" id="PF01978">
    <property type="entry name" value="TrmB"/>
    <property type="match status" value="1"/>
</dbReference>
<dbReference type="EMBL" id="JBHSZG010000001">
    <property type="protein sequence ID" value="MFC7136897.1"/>
    <property type="molecule type" value="Genomic_DNA"/>
</dbReference>
<dbReference type="PANTHER" id="PTHR34293">
    <property type="entry name" value="HTH-TYPE TRANSCRIPTIONAL REGULATOR TRMBL2"/>
    <property type="match status" value="1"/>
</dbReference>
<dbReference type="SUPFAM" id="SSF46785">
    <property type="entry name" value="Winged helix' DNA-binding domain"/>
    <property type="match status" value="1"/>
</dbReference>
<protein>
    <submittedName>
        <fullName evidence="3">TrmB family transcriptional regulator</fullName>
    </submittedName>
</protein>
<comment type="caution">
    <text evidence="3">The sequence shown here is derived from an EMBL/GenBank/DDBJ whole genome shotgun (WGS) entry which is preliminary data.</text>
</comment>
<accession>A0ABD5XP00</accession>
<evidence type="ECO:0000259" key="2">
    <source>
        <dbReference type="Pfam" id="PF01978"/>
    </source>
</evidence>
<evidence type="ECO:0000313" key="3">
    <source>
        <dbReference type="EMBL" id="MFC7136897.1"/>
    </source>
</evidence>
<dbReference type="InterPro" id="IPR036388">
    <property type="entry name" value="WH-like_DNA-bd_sf"/>
</dbReference>
<evidence type="ECO:0000256" key="1">
    <source>
        <dbReference type="SAM" id="MobiDB-lite"/>
    </source>
</evidence>
<feature type="domain" description="Transcription regulator TrmB N-terminal" evidence="2">
    <location>
        <begin position="10"/>
        <end position="71"/>
    </location>
</feature>
<evidence type="ECO:0000313" key="4">
    <source>
        <dbReference type="Proteomes" id="UP001596368"/>
    </source>
</evidence>
<dbReference type="Proteomes" id="UP001596368">
    <property type="component" value="Unassembled WGS sequence"/>
</dbReference>
<gene>
    <name evidence="3" type="ORF">ACFQRB_11255</name>
</gene>
<dbReference type="PANTHER" id="PTHR34293:SF1">
    <property type="entry name" value="HTH-TYPE TRANSCRIPTIONAL REGULATOR TRMBL2"/>
    <property type="match status" value="1"/>
</dbReference>
<name>A0ABD5XP00_9EURY</name>
<reference evidence="3 4" key="1">
    <citation type="journal article" date="2019" name="Int. J. Syst. Evol. Microbiol.">
        <title>The Global Catalogue of Microorganisms (GCM) 10K type strain sequencing project: providing services to taxonomists for standard genome sequencing and annotation.</title>
        <authorList>
            <consortium name="The Broad Institute Genomics Platform"/>
            <consortium name="The Broad Institute Genome Sequencing Center for Infectious Disease"/>
            <person name="Wu L."/>
            <person name="Ma J."/>
        </authorList>
    </citation>
    <scope>NUCLEOTIDE SEQUENCE [LARGE SCALE GENOMIC DNA]</scope>
    <source>
        <strain evidence="3 4">DT92</strain>
    </source>
</reference>
<dbReference type="Gene3D" id="1.10.10.10">
    <property type="entry name" value="Winged helix-like DNA-binding domain superfamily/Winged helix DNA-binding domain"/>
    <property type="match status" value="1"/>
</dbReference>
<sequence length="119" mass="12847">MDTESLVETLEAAGLSPYQSAAYVALLDLGTASATDVADASGVPAPRIYDVLRTLEELEYIETYEEGSLRARAHSPSIVLDDLRGRANRLEAAAEEVEDRWEQPGWRPGARASSPASGR</sequence>
<dbReference type="AlphaFoldDB" id="A0ABD5XP00"/>
<keyword evidence="4" id="KW-1185">Reference proteome</keyword>
<proteinExistence type="predicted"/>
<dbReference type="InterPro" id="IPR051797">
    <property type="entry name" value="TrmB-like"/>
</dbReference>